<dbReference type="Proteomes" id="UP000184066">
    <property type="component" value="Unassembled WGS sequence"/>
</dbReference>
<gene>
    <name evidence="1" type="ORF">SAMN05216200_1071</name>
</gene>
<dbReference type="RefSeq" id="WP_125459033.1">
    <property type="nucleotide sequence ID" value="NZ_FOHL01000007.1"/>
</dbReference>
<organism evidence="1 2">
    <name type="scientific">Oceanicella actignis</name>
    <dbReference type="NCBI Taxonomy" id="1189325"/>
    <lineage>
        <taxon>Bacteria</taxon>
        <taxon>Pseudomonadati</taxon>
        <taxon>Pseudomonadota</taxon>
        <taxon>Alphaproteobacteria</taxon>
        <taxon>Rhodobacterales</taxon>
        <taxon>Paracoccaceae</taxon>
        <taxon>Oceanicella</taxon>
    </lineage>
</organism>
<dbReference type="EMBL" id="FRDL01000007">
    <property type="protein sequence ID" value="SHN70683.1"/>
    <property type="molecule type" value="Genomic_DNA"/>
</dbReference>
<name>A0A1M7TJ68_9RHOB</name>
<evidence type="ECO:0000313" key="2">
    <source>
        <dbReference type="Proteomes" id="UP000184066"/>
    </source>
</evidence>
<accession>A0A1M7TJ68</accession>
<proteinExistence type="predicted"/>
<keyword evidence="2" id="KW-1185">Reference proteome</keyword>
<reference evidence="1 2" key="1">
    <citation type="submission" date="2016-12" db="EMBL/GenBank/DDBJ databases">
        <authorList>
            <person name="Song W.-J."/>
            <person name="Kurnit D.M."/>
        </authorList>
    </citation>
    <scope>NUCLEOTIDE SEQUENCE [LARGE SCALE GENOMIC DNA]</scope>
    <source>
        <strain evidence="1 2">CGMCC 1.10808</strain>
    </source>
</reference>
<dbReference type="AlphaFoldDB" id="A0A1M7TJ68"/>
<evidence type="ECO:0000313" key="1">
    <source>
        <dbReference type="EMBL" id="SHN70683.1"/>
    </source>
</evidence>
<sequence>MLPAPATAEVRPAGEGALIVEGPLHANPANGALFRGLRPLRLPPEHADAPAAAAMAPHARADLVVQLFHSLSRAEAIAPICYDPEAGPEQLLAEVLPRTLMLDRLGAPPMLRATVGLALGVQDATQDALAAGLFGRRRLRAHAFDKVIAARAAWLLPPPGPDLMAEAAERIARVFSIQRKEGPPTIVLRGGPAALSARLAPAPSGLGAWRVVDPLTTPIAAFAEAVLCARILALPARGPENALARLRPDTSVKLEQVQGHGSDAHDASVTSA</sequence>
<protein>
    <submittedName>
        <fullName evidence="1">Uncharacterized protein</fullName>
    </submittedName>
</protein>